<comment type="catalytic activity">
    <reaction evidence="5">
        <text>NAD(+) + (deoxyribonucleotide)n-3'-hydroxyl + 5'-phospho-(deoxyribonucleotide)m = (deoxyribonucleotide)n+m + AMP + beta-nicotinamide D-nucleotide.</text>
        <dbReference type="EC" id="6.5.1.2"/>
    </reaction>
</comment>
<evidence type="ECO:0000259" key="6">
    <source>
        <dbReference type="PROSITE" id="PS50172"/>
    </source>
</evidence>
<protein>
    <recommendedName>
        <fullName evidence="1">DNA ligase (NAD(+))</fullName>
        <ecNumber evidence="1">6.5.1.2</ecNumber>
    </recommendedName>
</protein>
<keyword evidence="3" id="KW-0235">DNA replication</keyword>
<dbReference type="GO" id="GO:0006260">
    <property type="term" value="P:DNA replication"/>
    <property type="evidence" value="ECO:0007669"/>
    <property type="project" value="UniProtKB-KW"/>
</dbReference>
<evidence type="ECO:0000256" key="5">
    <source>
        <dbReference type="ARBA" id="ARBA00034005"/>
    </source>
</evidence>
<sequence length="649" mass="74619">MEIKDYIKDILSTPNIFEYVDNLEINILEKLITTSNDSYFNDDSDTTVIPDEIYDILIDFLRNKDPKNKLLKKVGTEVKLKERVELPYSLFSMDKIKPPSKKLQNYINKFKPPFILSDKLDGVSGLLVYEFDTSISLYTRGTAYEGQNISKIIKYIKKIPSYQTMYDICTKHKIKGEQNLIAFRGELIMRKKTFDKNWSTKMKNSRNTVSGLVNSKNINPNLAMDTRFVVYEIVDPIMSLLDQYKTLKLFDKFDIVKYKKMDDLSYDTLSEYLLQRKNKSKYLIDGIIVSNNEVNKRPTKSNPNYAFAFKTVLEDQKAITKVKYIEWNKSKHGYVIPTILIEPVDIGGVTIKRVTGNNAKNVIDNKIGENAIVEIIRSGDVIPKIEKVIEPGKVNMPDILWHWSKTKIDIIADDINTDDIKIKNLYNFFLVLGAKGFGLKVIEKLFNSGLDTVKKILLVKKDHLLTIDTIKERSADNIMKEIDKVKNNVSIVKLMVASNTLGIGFGIKKIKPIINKYPDLLTLYSDWSNDKFIEKIILIDGLNIKSATLFVSNFNNFIEFYNDIKKHINIIHHFHKVKKGKYINKKIVLSGFRDKLLQEYLENEGAEITTSVSKNTNILIVKDISSNSSKIDKATELGLKILEKDSIIY</sequence>
<organism evidence="7">
    <name type="scientific">Megaviridae environmental sample</name>
    <dbReference type="NCBI Taxonomy" id="1737588"/>
    <lineage>
        <taxon>Viruses</taxon>
        <taxon>Varidnaviria</taxon>
        <taxon>Bamfordvirae</taxon>
        <taxon>Nucleocytoviricota</taxon>
        <taxon>Megaviricetes</taxon>
        <taxon>Imitervirales</taxon>
        <taxon>Mimiviridae</taxon>
        <taxon>environmental samples</taxon>
    </lineage>
</organism>
<dbReference type="Gene3D" id="1.10.150.20">
    <property type="entry name" value="5' to 3' exonuclease, C-terminal subdomain"/>
    <property type="match status" value="1"/>
</dbReference>
<dbReference type="Gene3D" id="3.30.470.30">
    <property type="entry name" value="DNA ligase/mRNA capping enzyme"/>
    <property type="match status" value="1"/>
</dbReference>
<dbReference type="EC" id="6.5.1.2" evidence="1"/>
<dbReference type="InterPro" id="IPR013839">
    <property type="entry name" value="DNAligase_adenylation"/>
</dbReference>
<dbReference type="InterPro" id="IPR013840">
    <property type="entry name" value="DNAligase_N"/>
</dbReference>
<accession>A0A5J6VJK8</accession>
<keyword evidence="2 7" id="KW-0436">Ligase</keyword>
<feature type="domain" description="BRCT" evidence="6">
    <location>
        <begin position="597"/>
        <end position="649"/>
    </location>
</feature>
<dbReference type="InterPro" id="IPR012340">
    <property type="entry name" value="NA-bd_OB-fold"/>
</dbReference>
<evidence type="ECO:0000313" key="7">
    <source>
        <dbReference type="EMBL" id="QFG74252.1"/>
    </source>
</evidence>
<evidence type="ECO:0000256" key="1">
    <source>
        <dbReference type="ARBA" id="ARBA00012722"/>
    </source>
</evidence>
<dbReference type="GO" id="GO:0006281">
    <property type="term" value="P:DNA repair"/>
    <property type="evidence" value="ECO:0007669"/>
    <property type="project" value="InterPro"/>
</dbReference>
<dbReference type="InterPro" id="IPR004150">
    <property type="entry name" value="NAD_DNA_ligase_OB"/>
</dbReference>
<dbReference type="GO" id="GO:0000166">
    <property type="term" value="F:nucleotide binding"/>
    <property type="evidence" value="ECO:0007669"/>
    <property type="project" value="InterPro"/>
</dbReference>
<keyword evidence="4" id="KW-0520">NAD</keyword>
<evidence type="ECO:0000256" key="2">
    <source>
        <dbReference type="ARBA" id="ARBA00022598"/>
    </source>
</evidence>
<reference evidence="7" key="1">
    <citation type="journal article" date="2019" name="Philos. Trans. R. Soc. Lond., B, Biol. Sci.">
        <title>Targeted metagenomic recovery of four divergent viruses reveals shared and distinctive characteristics of giant viruses of marine eukaryotes.</title>
        <authorList>
            <person name="Needham D.M."/>
            <person name="Poirier C."/>
            <person name="Hehenberger E."/>
            <person name="Jimenez V."/>
            <person name="Swalwell J.E."/>
            <person name="Santoro A.E."/>
            <person name="Worden A.Z."/>
        </authorList>
    </citation>
    <scope>NUCLEOTIDE SEQUENCE</scope>
    <source>
        <strain evidence="7">MPacV-611</strain>
    </source>
</reference>
<dbReference type="Pfam" id="PF01653">
    <property type="entry name" value="DNA_ligase_aden"/>
    <property type="match status" value="1"/>
</dbReference>
<dbReference type="InterPro" id="IPR001357">
    <property type="entry name" value="BRCT_dom"/>
</dbReference>
<dbReference type="Gene3D" id="3.40.50.10190">
    <property type="entry name" value="BRCT domain"/>
    <property type="match status" value="1"/>
</dbReference>
<dbReference type="GO" id="GO:0003911">
    <property type="term" value="F:DNA ligase (NAD+) activity"/>
    <property type="evidence" value="ECO:0007669"/>
    <property type="project" value="UniProtKB-EC"/>
</dbReference>
<dbReference type="Pfam" id="PF03120">
    <property type="entry name" value="OB_DNA_ligase"/>
    <property type="match status" value="1"/>
</dbReference>
<dbReference type="SUPFAM" id="SSF56091">
    <property type="entry name" value="DNA ligase/mRNA capping enzyme, catalytic domain"/>
    <property type="match status" value="1"/>
</dbReference>
<dbReference type="PROSITE" id="PS50172">
    <property type="entry name" value="BRCT"/>
    <property type="match status" value="1"/>
</dbReference>
<dbReference type="SMART" id="SM00532">
    <property type="entry name" value="LIGANc"/>
    <property type="match status" value="1"/>
</dbReference>
<evidence type="ECO:0000256" key="3">
    <source>
        <dbReference type="ARBA" id="ARBA00022705"/>
    </source>
</evidence>
<name>A0A5J6VJK8_9VIRU</name>
<dbReference type="EMBL" id="MN448285">
    <property type="protein sequence ID" value="QFG74252.1"/>
    <property type="molecule type" value="Genomic_DNA"/>
</dbReference>
<dbReference type="Pfam" id="PF00533">
    <property type="entry name" value="BRCT"/>
    <property type="match status" value="1"/>
</dbReference>
<proteinExistence type="predicted"/>
<dbReference type="SUPFAM" id="SSF52113">
    <property type="entry name" value="BRCT domain"/>
    <property type="match status" value="1"/>
</dbReference>
<dbReference type="Gene3D" id="2.40.50.140">
    <property type="entry name" value="Nucleic acid-binding proteins"/>
    <property type="match status" value="1"/>
</dbReference>
<evidence type="ECO:0000256" key="4">
    <source>
        <dbReference type="ARBA" id="ARBA00023027"/>
    </source>
</evidence>
<dbReference type="SUPFAM" id="SSF50249">
    <property type="entry name" value="Nucleic acid-binding proteins"/>
    <property type="match status" value="1"/>
</dbReference>
<dbReference type="InterPro" id="IPR010995">
    <property type="entry name" value="DNA_repair_Rad51/TF_NusA_a-hlx"/>
</dbReference>
<dbReference type="InterPro" id="IPR036420">
    <property type="entry name" value="BRCT_dom_sf"/>
</dbReference>
<dbReference type="SUPFAM" id="SSF47794">
    <property type="entry name" value="Rad51 N-terminal domain-like"/>
    <property type="match status" value="1"/>
</dbReference>